<protein>
    <submittedName>
        <fullName evidence="2">Uncharacterized protein</fullName>
    </submittedName>
</protein>
<dbReference type="EMBL" id="AM746676">
    <property type="protein sequence ID" value="CAN93190.1"/>
    <property type="molecule type" value="Genomic_DNA"/>
</dbReference>
<dbReference type="AlphaFoldDB" id="A9GFR6"/>
<evidence type="ECO:0000313" key="3">
    <source>
        <dbReference type="Proteomes" id="UP000002139"/>
    </source>
</evidence>
<organism evidence="2 3">
    <name type="scientific">Sorangium cellulosum (strain So ce56)</name>
    <name type="common">Polyangium cellulosum (strain So ce56)</name>
    <dbReference type="NCBI Taxonomy" id="448385"/>
    <lineage>
        <taxon>Bacteria</taxon>
        <taxon>Pseudomonadati</taxon>
        <taxon>Myxococcota</taxon>
        <taxon>Polyangia</taxon>
        <taxon>Polyangiales</taxon>
        <taxon>Polyangiaceae</taxon>
        <taxon>Sorangium</taxon>
    </lineage>
</organism>
<feature type="compositionally biased region" description="Basic residues" evidence="1">
    <location>
        <begin position="9"/>
        <end position="20"/>
    </location>
</feature>
<dbReference type="HOGENOM" id="CLU_100996_0_0_7"/>
<name>A9GFR6_SORC5</name>
<reference evidence="2 3" key="1">
    <citation type="journal article" date="2007" name="Nat. Biotechnol.">
        <title>Complete genome sequence of the myxobacterium Sorangium cellulosum.</title>
        <authorList>
            <person name="Schneiker S."/>
            <person name="Perlova O."/>
            <person name="Kaiser O."/>
            <person name="Gerth K."/>
            <person name="Alici A."/>
            <person name="Altmeyer M.O."/>
            <person name="Bartels D."/>
            <person name="Bekel T."/>
            <person name="Beyer S."/>
            <person name="Bode E."/>
            <person name="Bode H.B."/>
            <person name="Bolten C.J."/>
            <person name="Choudhuri J.V."/>
            <person name="Doss S."/>
            <person name="Elnakady Y.A."/>
            <person name="Frank B."/>
            <person name="Gaigalat L."/>
            <person name="Goesmann A."/>
            <person name="Groeger C."/>
            <person name="Gross F."/>
            <person name="Jelsbak L."/>
            <person name="Jelsbak L."/>
            <person name="Kalinowski J."/>
            <person name="Kegler C."/>
            <person name="Knauber T."/>
            <person name="Konietzny S."/>
            <person name="Kopp M."/>
            <person name="Krause L."/>
            <person name="Krug D."/>
            <person name="Linke B."/>
            <person name="Mahmud T."/>
            <person name="Martinez-Arias R."/>
            <person name="McHardy A.C."/>
            <person name="Merai M."/>
            <person name="Meyer F."/>
            <person name="Mormann S."/>
            <person name="Munoz-Dorado J."/>
            <person name="Perez J."/>
            <person name="Pradella S."/>
            <person name="Rachid S."/>
            <person name="Raddatz G."/>
            <person name="Rosenau F."/>
            <person name="Rueckert C."/>
            <person name="Sasse F."/>
            <person name="Scharfe M."/>
            <person name="Schuster S.C."/>
            <person name="Suen G."/>
            <person name="Treuner-Lange A."/>
            <person name="Velicer G.J."/>
            <person name="Vorholter F.-J."/>
            <person name="Weissman K.J."/>
            <person name="Welch R.D."/>
            <person name="Wenzel S.C."/>
            <person name="Whitworth D.E."/>
            <person name="Wilhelm S."/>
            <person name="Wittmann C."/>
            <person name="Bloecker H."/>
            <person name="Puehler A."/>
            <person name="Mueller R."/>
        </authorList>
    </citation>
    <scope>NUCLEOTIDE SEQUENCE [LARGE SCALE GENOMIC DNA]</scope>
    <source>
        <strain evidence="3">So ce56</strain>
    </source>
</reference>
<accession>A9GFR6</accession>
<dbReference type="Proteomes" id="UP000002139">
    <property type="component" value="Chromosome"/>
</dbReference>
<dbReference type="STRING" id="448385.sce3031"/>
<keyword evidence="3" id="KW-1185">Reference proteome</keyword>
<dbReference type="KEGG" id="scl:sce3031"/>
<feature type="region of interest" description="Disordered" evidence="1">
    <location>
        <begin position="56"/>
        <end position="92"/>
    </location>
</feature>
<feature type="region of interest" description="Disordered" evidence="1">
    <location>
        <begin position="1"/>
        <end position="21"/>
    </location>
</feature>
<gene>
    <name evidence="2" type="ordered locus">sce3031</name>
</gene>
<proteinExistence type="predicted"/>
<sequence>MQDAPRPGRAPRGRRRHLSRNPRSVALSLWPPWWASAGVPRWRACDRGGAVSARRAAQLSGLPPPSRARVSSPFVSNDSFSSASSGGSEREGARGPYGFLVRVDGAPPLWCREVRGFHRAAVAAADPDALPPAQLVLVGLDEAARAWLASWAEDSERVRRTLTIRRLLDDREATAVVTLASYGYGVNTALAVESVVVPGGDGPAAILRSGVHTKEEIDAMLAVLATALPEGEEASWFAHV</sequence>
<evidence type="ECO:0000313" key="2">
    <source>
        <dbReference type="EMBL" id="CAN93190.1"/>
    </source>
</evidence>
<evidence type="ECO:0000256" key="1">
    <source>
        <dbReference type="SAM" id="MobiDB-lite"/>
    </source>
</evidence>
<feature type="compositionally biased region" description="Low complexity" evidence="1">
    <location>
        <begin position="70"/>
        <end position="87"/>
    </location>
</feature>